<dbReference type="InterPro" id="IPR003959">
    <property type="entry name" value="ATPase_AAA_core"/>
</dbReference>
<evidence type="ECO:0000313" key="6">
    <source>
        <dbReference type="Proteomes" id="UP001056035"/>
    </source>
</evidence>
<dbReference type="InterPro" id="IPR000641">
    <property type="entry name" value="CbxX/CfxQ"/>
</dbReference>
<dbReference type="PRINTS" id="PR00819">
    <property type="entry name" value="CBXCFQXSUPER"/>
</dbReference>
<gene>
    <name evidence="5" type="ORF">NBH00_06935</name>
</gene>
<dbReference type="EMBL" id="CP098502">
    <property type="protein sequence ID" value="UTI65938.1"/>
    <property type="molecule type" value="Genomic_DNA"/>
</dbReference>
<dbReference type="InterPro" id="IPR003593">
    <property type="entry name" value="AAA+_ATPase"/>
</dbReference>
<dbReference type="Gene3D" id="3.40.50.300">
    <property type="entry name" value="P-loop containing nucleotide triphosphate hydrolases"/>
    <property type="match status" value="1"/>
</dbReference>
<keyword evidence="2" id="KW-0547">Nucleotide-binding</keyword>
<dbReference type="PANTHER" id="PTHR43392:SF2">
    <property type="entry name" value="AAA-TYPE ATPASE FAMILY PROTEIN _ ANKYRIN REPEAT FAMILY PROTEIN"/>
    <property type="match status" value="1"/>
</dbReference>
<protein>
    <submittedName>
        <fullName evidence="5">AAA family ATPase</fullName>
    </submittedName>
</protein>
<dbReference type="SUPFAM" id="SSF52540">
    <property type="entry name" value="P-loop containing nucleoside triphosphate hydrolases"/>
    <property type="match status" value="1"/>
</dbReference>
<dbReference type="SMART" id="SM00382">
    <property type="entry name" value="AAA"/>
    <property type="match status" value="1"/>
</dbReference>
<proteinExistence type="inferred from homology"/>
<keyword evidence="3" id="KW-0067">ATP-binding</keyword>
<dbReference type="InterPro" id="IPR041627">
    <property type="entry name" value="AAA_lid_6"/>
</dbReference>
<organism evidence="5 6">
    <name type="scientific">Paraconexibacter antarcticus</name>
    <dbReference type="NCBI Taxonomy" id="2949664"/>
    <lineage>
        <taxon>Bacteria</taxon>
        <taxon>Bacillati</taxon>
        <taxon>Actinomycetota</taxon>
        <taxon>Thermoleophilia</taxon>
        <taxon>Solirubrobacterales</taxon>
        <taxon>Paraconexibacteraceae</taxon>
        <taxon>Paraconexibacter</taxon>
    </lineage>
</organism>
<dbReference type="InterPro" id="IPR050773">
    <property type="entry name" value="CbxX/CfxQ_RuBisCO_ESX"/>
</dbReference>
<dbReference type="Pfam" id="PF17866">
    <property type="entry name" value="AAA_lid_6"/>
    <property type="match status" value="1"/>
</dbReference>
<dbReference type="Pfam" id="PF00004">
    <property type="entry name" value="AAA"/>
    <property type="match status" value="1"/>
</dbReference>
<dbReference type="Proteomes" id="UP001056035">
    <property type="component" value="Chromosome"/>
</dbReference>
<evidence type="ECO:0000259" key="4">
    <source>
        <dbReference type="SMART" id="SM00382"/>
    </source>
</evidence>
<comment type="similarity">
    <text evidence="1">Belongs to the CbxX/CfxQ family.</text>
</comment>
<reference evidence="5 6" key="1">
    <citation type="submission" date="2022-06" db="EMBL/GenBank/DDBJ databases">
        <title>Paraconexibacter antarcticus.</title>
        <authorList>
            <person name="Kim C.S."/>
        </authorList>
    </citation>
    <scope>NUCLEOTIDE SEQUENCE [LARGE SCALE GENOMIC DNA]</scope>
    <source>
        <strain evidence="5 6">02-257</strain>
    </source>
</reference>
<evidence type="ECO:0000313" key="5">
    <source>
        <dbReference type="EMBL" id="UTI65938.1"/>
    </source>
</evidence>
<evidence type="ECO:0000256" key="3">
    <source>
        <dbReference type="ARBA" id="ARBA00022840"/>
    </source>
</evidence>
<evidence type="ECO:0000256" key="2">
    <source>
        <dbReference type="ARBA" id="ARBA00022741"/>
    </source>
</evidence>
<keyword evidence="6" id="KW-1185">Reference proteome</keyword>
<dbReference type="CDD" id="cd00009">
    <property type="entry name" value="AAA"/>
    <property type="match status" value="1"/>
</dbReference>
<feature type="domain" description="AAA+ ATPase" evidence="4">
    <location>
        <begin position="263"/>
        <end position="402"/>
    </location>
</feature>
<accession>A0ABY5DX98</accession>
<dbReference type="RefSeq" id="WP_254572616.1">
    <property type="nucleotide sequence ID" value="NZ_CP098502.1"/>
</dbReference>
<dbReference type="InterPro" id="IPR027417">
    <property type="entry name" value="P-loop_NTPase"/>
</dbReference>
<name>A0ABY5DX98_9ACTN</name>
<dbReference type="PANTHER" id="PTHR43392">
    <property type="entry name" value="AAA-TYPE ATPASE FAMILY PROTEIN / ANKYRIN REPEAT FAMILY PROTEIN"/>
    <property type="match status" value="1"/>
</dbReference>
<dbReference type="Gene3D" id="1.10.8.60">
    <property type="match status" value="1"/>
</dbReference>
<sequence>MNVTSTPGMSFTEHARAVAAGDADACVRIEALLAGRMRSHAGATLDRAVYHACRGARLLRLEGDRDAAREELGRSRECYVALARDQRTPVDDDLDELWLELLTGDEDWTAIQPIAEAQLTRAQTGREWGVSRWQAQLLVARCAHAGGDDALATTYAVAAAQGLSTHCRGELGLVDAALAFVEELHEAAGRTEEAAQVAEQRGQRAAEIAAHVAATRNDELVGVLMELDALVGLDDLKASVRTLANFLRVQVLREQGGRPRAQLVQHLVFSGPPGTGKTTVARLMGRIYKAVGLLEKGHVVEVGRGDLVAGFAGQTAIKTGQVVQSALDGILFVDEAYSLFEGSNGSSYGPEAVATLIRAMEDQRDRLVVIIAGYPEPLAELLRSNPGLSSRFTTSMTFATYSAPELAEIFCRLAAADQYDVTDEARVELVRLCEVMLATADEHFGNARAVRNVYKDTLTQHADRVIAQDVLSEPALSTITVEDLLWEDRPDGALPGEFTRRRRFAAG</sequence>
<evidence type="ECO:0000256" key="1">
    <source>
        <dbReference type="ARBA" id="ARBA00010378"/>
    </source>
</evidence>